<dbReference type="SMART" id="SM00178">
    <property type="entry name" value="SAR"/>
    <property type="match status" value="1"/>
</dbReference>
<organism evidence="7 8">
    <name type="scientific">Sesamum angolense</name>
    <dbReference type="NCBI Taxonomy" id="2727404"/>
    <lineage>
        <taxon>Eukaryota</taxon>
        <taxon>Viridiplantae</taxon>
        <taxon>Streptophyta</taxon>
        <taxon>Embryophyta</taxon>
        <taxon>Tracheophyta</taxon>
        <taxon>Spermatophyta</taxon>
        <taxon>Magnoliopsida</taxon>
        <taxon>eudicotyledons</taxon>
        <taxon>Gunneridae</taxon>
        <taxon>Pentapetalae</taxon>
        <taxon>asterids</taxon>
        <taxon>lamiids</taxon>
        <taxon>Lamiales</taxon>
        <taxon>Pedaliaceae</taxon>
        <taxon>Sesamum</taxon>
    </lineage>
</organism>
<dbReference type="GO" id="GO:0003924">
    <property type="term" value="F:GTPase activity"/>
    <property type="evidence" value="ECO:0007669"/>
    <property type="project" value="InterPro"/>
</dbReference>
<evidence type="ECO:0000259" key="6">
    <source>
        <dbReference type="PROSITE" id="PS51831"/>
    </source>
</evidence>
<dbReference type="InterPro" id="IPR027417">
    <property type="entry name" value="P-loop_NTPase"/>
</dbReference>
<dbReference type="InterPro" id="IPR006689">
    <property type="entry name" value="Small_GTPase_ARF/SAR"/>
</dbReference>
<feature type="domain" description="HD" evidence="6">
    <location>
        <begin position="314"/>
        <end position="430"/>
    </location>
</feature>
<feature type="binding site" evidence="5">
    <location>
        <position position="31"/>
    </location>
    <ligand>
        <name>Mg(2+)</name>
        <dbReference type="ChEBI" id="CHEBI:18420"/>
    </ligand>
</feature>
<dbReference type="FunFam" id="1.10.3210.10:FF:000001">
    <property type="entry name" value="GTP pyrophosphokinase RelA"/>
    <property type="match status" value="1"/>
</dbReference>
<dbReference type="InterPro" id="IPR005225">
    <property type="entry name" value="Small_GTP-bd"/>
</dbReference>
<reference evidence="7" key="2">
    <citation type="journal article" date="2024" name="Plant">
        <title>Genomic evolution and insights into agronomic trait innovations of Sesamum species.</title>
        <authorList>
            <person name="Miao H."/>
            <person name="Wang L."/>
            <person name="Qu L."/>
            <person name="Liu H."/>
            <person name="Sun Y."/>
            <person name="Le M."/>
            <person name="Wang Q."/>
            <person name="Wei S."/>
            <person name="Zheng Y."/>
            <person name="Lin W."/>
            <person name="Duan Y."/>
            <person name="Cao H."/>
            <person name="Xiong S."/>
            <person name="Wang X."/>
            <person name="Wei L."/>
            <person name="Li C."/>
            <person name="Ma Q."/>
            <person name="Ju M."/>
            <person name="Zhao R."/>
            <person name="Li G."/>
            <person name="Mu C."/>
            <person name="Tian Q."/>
            <person name="Mei H."/>
            <person name="Zhang T."/>
            <person name="Gao T."/>
            <person name="Zhang H."/>
        </authorList>
    </citation>
    <scope>NUCLEOTIDE SEQUENCE</scope>
    <source>
        <strain evidence="7">K16</strain>
    </source>
</reference>
<protein>
    <submittedName>
        <fullName evidence="7">ADP-ribosylation factor 1</fullName>
    </submittedName>
</protein>
<sequence>MGQALRKLFDTLFGNTEMRVVMLGLDAAGKTTILYKLHIGEVLSTVPTIGFNVEKVQYKNVIFTVWDVGGQEKLRPLWRHYFNNTDGLIYVVDSLDRERIAMAKKEFQAIIRDPFMKNAIILVFANKQDLRGAMTPMEICDGLGLNDLKDRKWHIERTCAIKGEVLCDFWAHSIIEIIESPVVISAREIIVKVLKCVFHQIVPKFVVSSSLSSLLTSGNVIAAAAAAGSGSVHGAVSSAITQVAVTAVAIASGACLSTKVDFLWPKLEEQPGSLVLDGVDVTGYTIFNDEKVQKAIAFARKAHHGQTRMTGDPYLSHCIHTGKILAVLVPSNGKRAIDTVVAGILHDVVDDTCESLHSIEREFGAEVAKLVGGVSRLSYINQLLRRHRRMNLSQATLSHEEANNLRVMLLGMIDDPRVVLIKLADRLHNMRTIYALPSTKAQAVAQETLVIWCSLASRLGLWALKAELEDLCFAVLQPKIFRQMRAELASMWSPIHKTFNIRKSSVKSSNVVQFHECEEPTECDEENTSMKQDQFQRLLPTFIQVIELTEQEETEYWAVVSAVFEGKSIASDVSSSSCEEKPSLAFNSALVDNGINNKVLLLRTMLQWEEQLRSEAGFRQLEVKTRNYRHRDSFSLGEVAMYVGLMVRL</sequence>
<accession>A0AAE1TBA8</accession>
<dbReference type="FunFam" id="3.40.50.300:FF:000548">
    <property type="entry name" value="ADP-ribosylation factor 2"/>
    <property type="match status" value="1"/>
</dbReference>
<dbReference type="PANTHER" id="PTHR21262:SF31">
    <property type="entry name" value="GTP PYROPHOSPHOKINASE"/>
    <property type="match status" value="1"/>
</dbReference>
<dbReference type="Proteomes" id="UP001289374">
    <property type="component" value="Unassembled WGS sequence"/>
</dbReference>
<keyword evidence="2 4" id="KW-0547">Nucleotide-binding</keyword>
<dbReference type="Gene3D" id="3.40.50.300">
    <property type="entry name" value="P-loop containing nucleotide triphosphate hydrolases"/>
    <property type="match status" value="1"/>
</dbReference>
<evidence type="ECO:0000256" key="2">
    <source>
        <dbReference type="ARBA" id="ARBA00022741"/>
    </source>
</evidence>
<dbReference type="SMART" id="SM00177">
    <property type="entry name" value="ARF"/>
    <property type="match status" value="1"/>
</dbReference>
<dbReference type="GO" id="GO:0005525">
    <property type="term" value="F:GTP binding"/>
    <property type="evidence" value="ECO:0007669"/>
    <property type="project" value="UniProtKB-KW"/>
</dbReference>
<feature type="binding site" evidence="5">
    <location>
        <position position="48"/>
    </location>
    <ligand>
        <name>Mg(2+)</name>
        <dbReference type="ChEBI" id="CHEBI:18420"/>
    </ligand>
</feature>
<feature type="binding site" evidence="4">
    <location>
        <begin position="24"/>
        <end position="31"/>
    </location>
    <ligand>
        <name>GTP</name>
        <dbReference type="ChEBI" id="CHEBI:37565"/>
    </ligand>
</feature>
<dbReference type="CDD" id="cd00077">
    <property type="entry name" value="HDc"/>
    <property type="match status" value="1"/>
</dbReference>
<comment type="caution">
    <text evidence="7">The sequence shown here is derived from an EMBL/GenBank/DDBJ whole genome shotgun (WGS) entry which is preliminary data.</text>
</comment>
<dbReference type="InterPro" id="IPR003607">
    <property type="entry name" value="HD/PDEase_dom"/>
</dbReference>
<dbReference type="SMART" id="SM00471">
    <property type="entry name" value="HDc"/>
    <property type="match status" value="1"/>
</dbReference>
<dbReference type="GO" id="GO:0046872">
    <property type="term" value="F:metal ion binding"/>
    <property type="evidence" value="ECO:0007669"/>
    <property type="project" value="UniProtKB-KW"/>
</dbReference>
<name>A0AAE1TBA8_9LAMI</name>
<dbReference type="Pfam" id="PF13328">
    <property type="entry name" value="HD_4"/>
    <property type="match status" value="1"/>
</dbReference>
<keyword evidence="5" id="KW-0479">Metal-binding</keyword>
<dbReference type="Gene3D" id="1.10.3210.10">
    <property type="entry name" value="Hypothetical protein af1432"/>
    <property type="match status" value="1"/>
</dbReference>
<dbReference type="PANTHER" id="PTHR21262">
    <property type="entry name" value="GUANOSINE-3',5'-BIS DIPHOSPHATE 3'-PYROPHOSPHOHYDROLASE"/>
    <property type="match status" value="1"/>
</dbReference>
<reference evidence="7" key="1">
    <citation type="submission" date="2020-06" db="EMBL/GenBank/DDBJ databases">
        <authorList>
            <person name="Li T."/>
            <person name="Hu X."/>
            <person name="Zhang T."/>
            <person name="Song X."/>
            <person name="Zhang H."/>
            <person name="Dai N."/>
            <person name="Sheng W."/>
            <person name="Hou X."/>
            <person name="Wei L."/>
        </authorList>
    </citation>
    <scope>NUCLEOTIDE SEQUENCE</scope>
    <source>
        <strain evidence="7">K16</strain>
        <tissue evidence="7">Leaf</tissue>
    </source>
</reference>
<dbReference type="PROSITE" id="PS51417">
    <property type="entry name" value="ARF"/>
    <property type="match status" value="1"/>
</dbReference>
<keyword evidence="3 4" id="KW-0342">GTP-binding</keyword>
<dbReference type="InterPro" id="IPR006674">
    <property type="entry name" value="HD_domain"/>
</dbReference>
<gene>
    <name evidence="7" type="ORF">Sango_2599400</name>
</gene>
<dbReference type="SUPFAM" id="SSF52540">
    <property type="entry name" value="P-loop containing nucleoside triphosphate hydrolases"/>
    <property type="match status" value="1"/>
</dbReference>
<dbReference type="PROSITE" id="PS51831">
    <property type="entry name" value="HD"/>
    <property type="match status" value="1"/>
</dbReference>
<dbReference type="SUPFAM" id="SSF109604">
    <property type="entry name" value="HD-domain/PDEase-like"/>
    <property type="match status" value="1"/>
</dbReference>
<dbReference type="Pfam" id="PF00025">
    <property type="entry name" value="Arf"/>
    <property type="match status" value="1"/>
</dbReference>
<dbReference type="GO" id="GO:0009507">
    <property type="term" value="C:chloroplast"/>
    <property type="evidence" value="ECO:0007669"/>
    <property type="project" value="TreeGrafter"/>
</dbReference>
<evidence type="ECO:0000313" key="7">
    <source>
        <dbReference type="EMBL" id="KAK4384754.1"/>
    </source>
</evidence>
<evidence type="ECO:0000256" key="5">
    <source>
        <dbReference type="PIRSR" id="PIRSR606689-2"/>
    </source>
</evidence>
<evidence type="ECO:0000313" key="8">
    <source>
        <dbReference type="Proteomes" id="UP001289374"/>
    </source>
</evidence>
<dbReference type="PRINTS" id="PR00328">
    <property type="entry name" value="SAR1GTPBP"/>
</dbReference>
<proteinExistence type="inferred from homology"/>
<evidence type="ECO:0000256" key="4">
    <source>
        <dbReference type="PIRSR" id="PIRSR606689-1"/>
    </source>
</evidence>
<dbReference type="NCBIfam" id="TIGR00231">
    <property type="entry name" value="small_GTP"/>
    <property type="match status" value="1"/>
</dbReference>
<feature type="binding site" evidence="4">
    <location>
        <begin position="126"/>
        <end position="129"/>
    </location>
    <ligand>
        <name>GTP</name>
        <dbReference type="ChEBI" id="CHEBI:37565"/>
    </ligand>
</feature>
<dbReference type="Pfam" id="PF24500">
    <property type="entry name" value="DUF7589"/>
    <property type="match status" value="1"/>
</dbReference>
<comment type="similarity">
    <text evidence="1">Belongs to the RelA/SpoT family.</text>
</comment>
<keyword evidence="8" id="KW-1185">Reference proteome</keyword>
<evidence type="ECO:0000256" key="1">
    <source>
        <dbReference type="ARBA" id="ARBA00007476"/>
    </source>
</evidence>
<evidence type="ECO:0000256" key="3">
    <source>
        <dbReference type="ARBA" id="ARBA00023134"/>
    </source>
</evidence>
<dbReference type="EMBL" id="JACGWL010000016">
    <property type="protein sequence ID" value="KAK4384754.1"/>
    <property type="molecule type" value="Genomic_DNA"/>
</dbReference>
<dbReference type="InterPro" id="IPR056011">
    <property type="entry name" value="DUF7589"/>
</dbReference>
<keyword evidence="5" id="KW-0460">Magnesium</keyword>
<dbReference type="AlphaFoldDB" id="A0AAE1TBA8"/>
<feature type="binding site" evidence="4">
    <location>
        <position position="70"/>
    </location>
    <ligand>
        <name>GTP</name>
        <dbReference type="ChEBI" id="CHEBI:37565"/>
    </ligand>
</feature>